<feature type="compositionally biased region" description="Polar residues" evidence="1">
    <location>
        <begin position="192"/>
        <end position="206"/>
    </location>
</feature>
<dbReference type="Proteomes" id="UP000799437">
    <property type="component" value="Unassembled WGS sequence"/>
</dbReference>
<name>A0A6A6VRS3_9PEZI</name>
<reference evidence="2" key="1">
    <citation type="journal article" date="2020" name="Stud. Mycol.">
        <title>101 Dothideomycetes genomes: a test case for predicting lifestyles and emergence of pathogens.</title>
        <authorList>
            <person name="Haridas S."/>
            <person name="Albert R."/>
            <person name="Binder M."/>
            <person name="Bloem J."/>
            <person name="Labutti K."/>
            <person name="Salamov A."/>
            <person name="Andreopoulos B."/>
            <person name="Baker S."/>
            <person name="Barry K."/>
            <person name="Bills G."/>
            <person name="Bluhm B."/>
            <person name="Cannon C."/>
            <person name="Castanera R."/>
            <person name="Culley D."/>
            <person name="Daum C."/>
            <person name="Ezra D."/>
            <person name="Gonzalez J."/>
            <person name="Henrissat B."/>
            <person name="Kuo A."/>
            <person name="Liang C."/>
            <person name="Lipzen A."/>
            <person name="Lutzoni F."/>
            <person name="Magnuson J."/>
            <person name="Mondo S."/>
            <person name="Nolan M."/>
            <person name="Ohm R."/>
            <person name="Pangilinan J."/>
            <person name="Park H.-J."/>
            <person name="Ramirez L."/>
            <person name="Alfaro M."/>
            <person name="Sun H."/>
            <person name="Tritt A."/>
            <person name="Yoshinaga Y."/>
            <person name="Zwiers L.-H."/>
            <person name="Turgeon B."/>
            <person name="Goodwin S."/>
            <person name="Spatafora J."/>
            <person name="Crous P."/>
            <person name="Grigoriev I."/>
        </authorList>
    </citation>
    <scope>NUCLEOTIDE SEQUENCE</scope>
    <source>
        <strain evidence="2">CBS 121739</strain>
    </source>
</reference>
<dbReference type="RefSeq" id="XP_033594944.1">
    <property type="nucleotide sequence ID" value="XM_033741501.1"/>
</dbReference>
<feature type="region of interest" description="Disordered" evidence="1">
    <location>
        <begin position="86"/>
        <end position="147"/>
    </location>
</feature>
<dbReference type="AlphaFoldDB" id="A0A6A6VRS3"/>
<evidence type="ECO:0000256" key="1">
    <source>
        <dbReference type="SAM" id="MobiDB-lite"/>
    </source>
</evidence>
<sequence>HSWTDDELNLISYLRLYHNWPWIRIQKTYLPSMTKSAISNAYTRTSDEDRVYRASIVASLTKSTSTTSSTLDNTYQQFLTRASFSRRLPGPSSRSTRNLAPQPRRRAAIISSSSSSSAEETQTTSHNVTTRYNLRPNRSRSFQRTGEPLDQVDQIRFPHCARTCRNLSRLHTVLDEDYVPPSHSPTPDLSDRSPSNLSSAPGSISSLELFGLEVRPADSPER</sequence>
<feature type="compositionally biased region" description="Polar residues" evidence="1">
    <location>
        <begin position="119"/>
        <end position="132"/>
    </location>
</feature>
<feature type="region of interest" description="Disordered" evidence="1">
    <location>
        <begin position="176"/>
        <end position="222"/>
    </location>
</feature>
<evidence type="ECO:0000313" key="3">
    <source>
        <dbReference type="Proteomes" id="UP000799437"/>
    </source>
</evidence>
<feature type="compositionally biased region" description="Low complexity" evidence="1">
    <location>
        <begin position="108"/>
        <end position="118"/>
    </location>
</feature>
<feature type="non-terminal residue" evidence="2">
    <location>
        <position position="222"/>
    </location>
</feature>
<dbReference type="GeneID" id="54482555"/>
<feature type="non-terminal residue" evidence="2">
    <location>
        <position position="1"/>
    </location>
</feature>
<gene>
    <name evidence="2" type="ORF">EJ05DRAFT_426235</name>
</gene>
<proteinExistence type="predicted"/>
<organism evidence="2 3">
    <name type="scientific">Pseudovirgaria hyperparasitica</name>
    <dbReference type="NCBI Taxonomy" id="470096"/>
    <lineage>
        <taxon>Eukaryota</taxon>
        <taxon>Fungi</taxon>
        <taxon>Dikarya</taxon>
        <taxon>Ascomycota</taxon>
        <taxon>Pezizomycotina</taxon>
        <taxon>Dothideomycetes</taxon>
        <taxon>Dothideomycetes incertae sedis</taxon>
        <taxon>Acrospermales</taxon>
        <taxon>Acrospermaceae</taxon>
        <taxon>Pseudovirgaria</taxon>
    </lineage>
</organism>
<evidence type="ECO:0000313" key="2">
    <source>
        <dbReference type="EMBL" id="KAF2752486.1"/>
    </source>
</evidence>
<accession>A0A6A6VRS3</accession>
<dbReference type="OrthoDB" id="5424348at2759"/>
<keyword evidence="3" id="KW-1185">Reference proteome</keyword>
<protein>
    <submittedName>
        <fullName evidence="2">Uncharacterized protein</fullName>
    </submittedName>
</protein>
<dbReference type="EMBL" id="ML996615">
    <property type="protein sequence ID" value="KAF2752486.1"/>
    <property type="molecule type" value="Genomic_DNA"/>
</dbReference>